<dbReference type="Proteomes" id="UP001230649">
    <property type="component" value="Unassembled WGS sequence"/>
</dbReference>
<evidence type="ECO:0000313" key="2">
    <source>
        <dbReference type="Proteomes" id="UP001230649"/>
    </source>
</evidence>
<organism evidence="1 2">
    <name type="scientific">Naganishia adeliensis</name>
    <dbReference type="NCBI Taxonomy" id="92952"/>
    <lineage>
        <taxon>Eukaryota</taxon>
        <taxon>Fungi</taxon>
        <taxon>Dikarya</taxon>
        <taxon>Basidiomycota</taxon>
        <taxon>Agaricomycotina</taxon>
        <taxon>Tremellomycetes</taxon>
        <taxon>Filobasidiales</taxon>
        <taxon>Filobasidiaceae</taxon>
        <taxon>Naganishia</taxon>
    </lineage>
</organism>
<accession>A0ACC2W9H2</accession>
<protein>
    <submittedName>
        <fullName evidence="1">Uncharacterized protein</fullName>
    </submittedName>
</protein>
<sequence length="1574" mass="177389">MSSRRSGETKADKFAALKAARGGASRLKQYKPQEAEIYDSVSEDQYKQIVGDRLAKDDFIEDDDGGGYQDNGMDDWDEERYSDSEEETTKRKGSRTSKTVKTAAKPAKTNGKPKPPVTQPIKMTAYRPQVSEAKEQDFLANLLSGIDSTTTSTIPSSPPSLSSSTRRKRKSSPDYAYTSGSGLGSEDTMAMASSDADGFGFEVEEKRMSFPTETRPPDSAKKQRLGRFKYEPNGDDTPRGVSFADDMMPDHIDDSMEVDDEPEVKVKPEQMDEEDDFRLAAAGSTVTRPNQSSAKDRLLAAMRKGGKKDANGPSTPTPATKSRRNLVNSTSVSVAKQAQLEAQARAQKEAEDLASLVNEEEKAQAPPNGTAKKENPGAAARRKNLMAMMNTLNSGEAEAEPMGTPFTENQASSKQYIPRIKVDAFEPLLDENGEEIEVEEDYTHASKGRGKTKKQQEEEESTQPERTLRMYWLDYLETNGVVHLIGKALDKITGKYISCCVTIHGIERNLFVLPRSRRQDEDGDDEEVSMSEVHSELDSIRRQHDIKGVFGVKKVLRKYAFELPEVPRGENEWYKVVYGFDQPAMPSNTEGATFSKIFGTNTSAFELLVLKRKIMGPCWLEIKGCIRKTVDPASWCRLEVKVDDPKNVNPFPETDQTAPKNIPPLTVMSLAVRTIVNHEANNQEILAVTTSVWETYNIDDPTPPEKIYHTPYTIVRPLGEKFPPNFEQRCRNERQMATARGEREMLNYVLNIFTKTDPDVIVGHEFFGATFEVLLQRMKELKVDHWSRIGRFRRKNLTIAKHWNNNTKLAAGRLIADLSGDGAKGMIDSVTWSLTEMCQNQLGFTREEIDPDDTAGFFDSFAVTPDRLLHFIRHLQMDAYAQMAIASKVQYLPLTKQLTNLAGNSWNRTLTGARAERNEYILLHEFHRLKYICPDKGEGKPTSRSAKKVNKDEDGTVIPEQKRAKYQGGLVFEPKRGLWDTYILVMDFNSLYPSIIQEFNIDFTTIDRHDDETAIEDEIPEVPGSDVPQGVLPRLIATLVNRRKQVKSLMKDKAAGQVKMLQWDIKQKALKLTANSMYGCLGFAGSRFYARPLAALTTFKGREILTQTKELAEGLSLDVVYGDTDSVFVNSNVTNYQEAIKIANDFKRHVNDRYRLLEIDLDNVFARVLLLQKKKYAAVKISEDGTAKTEIKGLDMVRREYCKLSKNVSSRVLEHILSGRPTEEVVNEIHEYLTTMGNDLREGRVELDDLIVHKRLGKNPEDYPDKGTQPHVQVALRMKQKGTTVKAGDVVPYLFCLGPDGKTAKSAQADRAYHPDEFRKPDSELKLDFDFYLTQQVLPPIERLCNDIEGTDRARLAECLGLDPTRFQNNSNSAFQEKEIFTFSSQISDKERFRDADPLTLRCRACKSVFVFNPIVEDMESTGNIQNEGISCTCGQLQSTGSVSVQVELQLRAHISKYYEAVLCCSDCGEKTRSMSVYGKRCISRPNCRGEMRVQYTDSQLYNQLLYYAYLFDVEKAISATRGTSKSEEAQALALHNKGAFDQIHGMINGYLDRCARRYIDMKSLFGFMEKLKV</sequence>
<name>A0ACC2W9H2_9TREE</name>
<dbReference type="EMBL" id="JASBWS010000035">
    <property type="protein sequence ID" value="KAJ9107960.1"/>
    <property type="molecule type" value="Genomic_DNA"/>
</dbReference>
<proteinExistence type="predicted"/>
<comment type="caution">
    <text evidence="1">The sequence shown here is derived from an EMBL/GenBank/DDBJ whole genome shotgun (WGS) entry which is preliminary data.</text>
</comment>
<keyword evidence="2" id="KW-1185">Reference proteome</keyword>
<reference evidence="1" key="1">
    <citation type="submission" date="2023-04" db="EMBL/GenBank/DDBJ databases">
        <title>Draft Genome sequencing of Naganishia species isolated from polar environments using Oxford Nanopore Technology.</title>
        <authorList>
            <person name="Leo P."/>
            <person name="Venkateswaran K."/>
        </authorList>
    </citation>
    <scope>NUCLEOTIDE SEQUENCE</scope>
    <source>
        <strain evidence="1">MNA-CCFEE 5262</strain>
    </source>
</reference>
<evidence type="ECO:0000313" key="1">
    <source>
        <dbReference type="EMBL" id="KAJ9107960.1"/>
    </source>
</evidence>
<gene>
    <name evidence="1" type="ORF">QFC20_003645</name>
</gene>